<accession>A0A9X8D4L4</accession>
<dbReference type="InterPro" id="IPR005564">
    <property type="entry name" value="Major_capsid_GpE"/>
</dbReference>
<dbReference type="Gene3D" id="3.90.1690.10">
    <property type="entry name" value="phage-related protein like domain"/>
    <property type="match status" value="1"/>
</dbReference>
<name>A0A9X8D4L4_9BURK</name>
<feature type="compositionally biased region" description="Polar residues" evidence="1">
    <location>
        <begin position="147"/>
        <end position="159"/>
    </location>
</feature>
<keyword evidence="3" id="KW-1185">Reference proteome</keyword>
<sequence length="312" mass="33428">MPQPNLAQARVQDPVLTAVARGYRSPKAKVANVLFPIVSVGKSAGKILVFGTEDFRLVSTVRAPGANTKRVQYGYASGNFALVDHRLEGAVPVENQREAGGEMPGIDLGAMALRRVLNVMALEREVAASKLATDPANYAASNKEALSGTSKWTDPTSDPATDIDDAREAIRSQTGEKPNVLTLGPKPLRALRRHPKILDRMSTAADRPPASIAQLQAILEIETIIEGEAVYHDGASFVDVWGTNAVLAFTTPASAQEMGSPNYGYTYQLQDGPNAEEAYFDENTNTWYYPVSDAYQPVLVGASAGFLFTGAA</sequence>
<comment type="caution">
    <text evidence="2">The sequence shown here is derived from an EMBL/GenBank/DDBJ whole genome shotgun (WGS) entry which is preliminary data.</text>
</comment>
<dbReference type="Pfam" id="PF03864">
    <property type="entry name" value="Phage_cap_E"/>
    <property type="match status" value="1"/>
</dbReference>
<evidence type="ECO:0008006" key="4">
    <source>
        <dbReference type="Google" id="ProtNLM"/>
    </source>
</evidence>
<gene>
    <name evidence="2" type="ORF">D3H34_15395</name>
</gene>
<dbReference type="Proteomes" id="UP000265619">
    <property type="component" value="Unassembled WGS sequence"/>
</dbReference>
<dbReference type="AlphaFoldDB" id="A0A9X8D4L4"/>
<organism evidence="2 3">
    <name type="scientific">Acidovorax cavernicola</name>
    <dbReference type="NCBI Taxonomy" id="1675792"/>
    <lineage>
        <taxon>Bacteria</taxon>
        <taxon>Pseudomonadati</taxon>
        <taxon>Pseudomonadota</taxon>
        <taxon>Betaproteobacteria</taxon>
        <taxon>Burkholderiales</taxon>
        <taxon>Comamonadaceae</taxon>
        <taxon>Acidovorax</taxon>
    </lineage>
</organism>
<dbReference type="InterPro" id="IPR053738">
    <property type="entry name" value="Lambda_capsid_assembly"/>
</dbReference>
<feature type="region of interest" description="Disordered" evidence="1">
    <location>
        <begin position="139"/>
        <end position="162"/>
    </location>
</feature>
<protein>
    <recommendedName>
        <fullName evidence="4">Major capsid protein E</fullName>
    </recommendedName>
</protein>
<dbReference type="OrthoDB" id="572526at2"/>
<reference evidence="2 3" key="1">
    <citation type="submission" date="2018-09" db="EMBL/GenBank/DDBJ databases">
        <title>Acidovorax cavernicola nov. sp. isolated from Gruta de las Maravillas (Aracena, Spain).</title>
        <authorList>
            <person name="Jurado V."/>
            <person name="Gutierrez-Patricio S."/>
            <person name="Gonzalez-Pimentel J.L."/>
            <person name="Miller A.Z."/>
            <person name="Laiz L."/>
            <person name="Saiz-Jimenez C."/>
        </authorList>
    </citation>
    <scope>NUCLEOTIDE SEQUENCE [LARGE SCALE GENOMIC DNA]</scope>
    <source>
        <strain evidence="2 3">1011MAR4D40.2</strain>
    </source>
</reference>
<dbReference type="RefSeq" id="WP_119554410.1">
    <property type="nucleotide sequence ID" value="NZ_QXMN01000017.1"/>
</dbReference>
<evidence type="ECO:0000256" key="1">
    <source>
        <dbReference type="SAM" id="MobiDB-lite"/>
    </source>
</evidence>
<dbReference type="EMBL" id="QXMN01000017">
    <property type="protein sequence ID" value="RIX79123.1"/>
    <property type="molecule type" value="Genomic_DNA"/>
</dbReference>
<evidence type="ECO:0000313" key="3">
    <source>
        <dbReference type="Proteomes" id="UP000265619"/>
    </source>
</evidence>
<evidence type="ECO:0000313" key="2">
    <source>
        <dbReference type="EMBL" id="RIX79123.1"/>
    </source>
</evidence>
<proteinExistence type="predicted"/>